<proteinExistence type="predicted"/>
<reference evidence="1" key="1">
    <citation type="submission" date="2014-09" db="EMBL/GenBank/DDBJ databases">
        <authorList>
            <person name="Magalhaes I.L.F."/>
            <person name="Oliveira U."/>
            <person name="Santos F.R."/>
            <person name="Vidigal T.H.D.A."/>
            <person name="Brescovit A.D."/>
            <person name="Santos A.J."/>
        </authorList>
    </citation>
    <scope>NUCLEOTIDE SEQUENCE</scope>
    <source>
        <tissue evidence="1">Shoot tissue taken approximately 20 cm above the soil surface</tissue>
    </source>
</reference>
<name>A0A0A9HC22_ARUDO</name>
<accession>A0A0A9HC22</accession>
<dbReference type="AlphaFoldDB" id="A0A0A9HC22"/>
<reference evidence="1" key="2">
    <citation type="journal article" date="2015" name="Data Brief">
        <title>Shoot transcriptome of the giant reed, Arundo donax.</title>
        <authorList>
            <person name="Barrero R.A."/>
            <person name="Guerrero F.D."/>
            <person name="Moolhuijzen P."/>
            <person name="Goolsby J.A."/>
            <person name="Tidwell J."/>
            <person name="Bellgard S.E."/>
            <person name="Bellgard M.I."/>
        </authorList>
    </citation>
    <scope>NUCLEOTIDE SEQUENCE</scope>
    <source>
        <tissue evidence="1">Shoot tissue taken approximately 20 cm above the soil surface</tissue>
    </source>
</reference>
<sequence length="35" mass="4009">MKDNIMQLCENGRVHVDAEMVTSTIEEDHTTSPNY</sequence>
<evidence type="ECO:0000313" key="1">
    <source>
        <dbReference type="EMBL" id="JAE34710.1"/>
    </source>
</evidence>
<dbReference type="EMBL" id="GBRH01163186">
    <property type="protein sequence ID" value="JAE34710.1"/>
    <property type="molecule type" value="Transcribed_RNA"/>
</dbReference>
<protein>
    <submittedName>
        <fullName evidence="1">Uncharacterized protein</fullName>
    </submittedName>
</protein>
<organism evidence="1">
    <name type="scientific">Arundo donax</name>
    <name type="common">Giant reed</name>
    <name type="synonym">Donax arundinaceus</name>
    <dbReference type="NCBI Taxonomy" id="35708"/>
    <lineage>
        <taxon>Eukaryota</taxon>
        <taxon>Viridiplantae</taxon>
        <taxon>Streptophyta</taxon>
        <taxon>Embryophyta</taxon>
        <taxon>Tracheophyta</taxon>
        <taxon>Spermatophyta</taxon>
        <taxon>Magnoliopsida</taxon>
        <taxon>Liliopsida</taxon>
        <taxon>Poales</taxon>
        <taxon>Poaceae</taxon>
        <taxon>PACMAD clade</taxon>
        <taxon>Arundinoideae</taxon>
        <taxon>Arundineae</taxon>
        <taxon>Arundo</taxon>
    </lineage>
</organism>